<dbReference type="Proteomes" id="UP001597480">
    <property type="component" value="Unassembled WGS sequence"/>
</dbReference>
<sequence>MIKFVTDIDKDRLRMAYNNDIIRFYSDDTNPALYADVILREDSPFLLETLEAKQLFSIRLYPNPEGKFYVNLQPYAAATLNTRNFEDNLSPSPEAGSPDSFTYAFSEGIVLTASLTISITHTGGAVAKSTYPITWLAGAQQHGEYTRLAKGSFLLLSPSRKDNANEWPLKYWQGYPFDFSFYMPFSLLSLRRNFSLMNETNGLSQTFTQDGSVTRLVFSDGRTDETLETLLPLAEGRNRLKFGFTQPKWALVEKVPYKCGVYLKWLNALGGYSYWLFENTYALDRSTKSLGEMDSDNNNLDSSFGRSIALGKESQDSMKIIAELLNEDDRRIVEGILESPKIYLFTGQPFARNSSRSWIEVNLKTSSARLKNPKQPLINFAFEIELPQRYTITL</sequence>
<protein>
    <submittedName>
        <fullName evidence="1">Uncharacterized protein</fullName>
    </submittedName>
</protein>
<comment type="caution">
    <text evidence="1">The sequence shown here is derived from an EMBL/GenBank/DDBJ whole genome shotgun (WGS) entry which is preliminary data.</text>
</comment>
<reference evidence="2" key="1">
    <citation type="journal article" date="2019" name="Int. J. Syst. Evol. Microbiol.">
        <title>The Global Catalogue of Microorganisms (GCM) 10K type strain sequencing project: providing services to taxonomists for standard genome sequencing and annotation.</title>
        <authorList>
            <consortium name="The Broad Institute Genomics Platform"/>
            <consortium name="The Broad Institute Genome Sequencing Center for Infectious Disease"/>
            <person name="Wu L."/>
            <person name="Ma J."/>
        </authorList>
    </citation>
    <scope>NUCLEOTIDE SEQUENCE [LARGE SCALE GENOMIC DNA]</scope>
    <source>
        <strain evidence="2">KCTC 42107</strain>
    </source>
</reference>
<dbReference type="EMBL" id="JBHUMD010000003">
    <property type="protein sequence ID" value="MFD2600786.1"/>
    <property type="molecule type" value="Genomic_DNA"/>
</dbReference>
<organism evidence="1 2">
    <name type="scientific">Flavobacterium suzhouense</name>
    <dbReference type="NCBI Taxonomy" id="1529638"/>
    <lineage>
        <taxon>Bacteria</taxon>
        <taxon>Pseudomonadati</taxon>
        <taxon>Bacteroidota</taxon>
        <taxon>Flavobacteriia</taxon>
        <taxon>Flavobacteriales</taxon>
        <taxon>Flavobacteriaceae</taxon>
        <taxon>Flavobacterium</taxon>
    </lineage>
</organism>
<name>A0ABW5NNW9_9FLAO</name>
<gene>
    <name evidence="1" type="ORF">ACFSR3_01845</name>
</gene>
<keyword evidence="2" id="KW-1185">Reference proteome</keyword>
<proteinExistence type="predicted"/>
<accession>A0ABW5NNW9</accession>
<evidence type="ECO:0000313" key="1">
    <source>
        <dbReference type="EMBL" id="MFD2600786.1"/>
    </source>
</evidence>
<evidence type="ECO:0000313" key="2">
    <source>
        <dbReference type="Proteomes" id="UP001597480"/>
    </source>
</evidence>
<dbReference type="RefSeq" id="WP_379819458.1">
    <property type="nucleotide sequence ID" value="NZ_JBHUMD010000003.1"/>
</dbReference>